<dbReference type="Gene3D" id="1.10.3280.10">
    <property type="entry name" value="Siroheme synthase, domain 3"/>
    <property type="match status" value="1"/>
</dbReference>
<evidence type="ECO:0000259" key="9">
    <source>
        <dbReference type="Pfam" id="PF14823"/>
    </source>
</evidence>
<evidence type="ECO:0000256" key="2">
    <source>
        <dbReference type="ARBA" id="ARBA00012400"/>
    </source>
</evidence>
<proteinExistence type="predicted"/>
<evidence type="ECO:0000256" key="3">
    <source>
        <dbReference type="ARBA" id="ARBA00023002"/>
    </source>
</evidence>
<dbReference type="EMBL" id="SOZI01000043">
    <property type="protein sequence ID" value="TNY21447.1"/>
    <property type="molecule type" value="Genomic_DNA"/>
</dbReference>
<dbReference type="NCBIfam" id="TIGR01470">
    <property type="entry name" value="cysG_Nterm"/>
    <property type="match status" value="1"/>
</dbReference>
<comment type="pathway">
    <text evidence="1">Porphyrin-containing compound metabolism; siroheme biosynthesis; sirohydrochlorin from precorrin-2: step 1/1.</text>
</comment>
<keyword evidence="8" id="KW-0472">Membrane</keyword>
<name>A0A5C5FWY9_9BASI</name>
<evidence type="ECO:0000259" key="10">
    <source>
        <dbReference type="Pfam" id="PF14824"/>
    </source>
</evidence>
<dbReference type="InterPro" id="IPR006367">
    <property type="entry name" value="Sirohaem_synthase_N"/>
</dbReference>
<evidence type="ECO:0000256" key="4">
    <source>
        <dbReference type="ARBA" id="ARBA00023027"/>
    </source>
</evidence>
<keyword evidence="4" id="KW-0520">NAD</keyword>
<comment type="caution">
    <text evidence="11">The sequence shown here is derived from an EMBL/GenBank/DDBJ whole genome shotgun (WGS) entry which is preliminary data.</text>
</comment>
<keyword evidence="8" id="KW-0812">Transmembrane</keyword>
<dbReference type="InterPro" id="IPR028281">
    <property type="entry name" value="Sirohaem_synthase_central"/>
</dbReference>
<dbReference type="Proteomes" id="UP000311382">
    <property type="component" value="Unassembled WGS sequence"/>
</dbReference>
<keyword evidence="8" id="KW-1133">Transmembrane helix</keyword>
<feature type="region of interest" description="Disordered" evidence="7">
    <location>
        <begin position="1"/>
        <end position="54"/>
    </location>
</feature>
<keyword evidence="3" id="KW-0560">Oxidoreductase</keyword>
<dbReference type="SUPFAM" id="SSF51735">
    <property type="entry name" value="NAD(P)-binding Rossmann-fold domains"/>
    <property type="match status" value="1"/>
</dbReference>
<keyword evidence="12" id="KW-1185">Reference proteome</keyword>
<dbReference type="InterPro" id="IPR028161">
    <property type="entry name" value="Met8-like"/>
</dbReference>
<dbReference type="InterPro" id="IPR036291">
    <property type="entry name" value="NAD(P)-bd_dom_sf"/>
</dbReference>
<dbReference type="UniPathway" id="UPA00262">
    <property type="reaction ID" value="UER00222"/>
</dbReference>
<evidence type="ECO:0000256" key="6">
    <source>
        <dbReference type="ARBA" id="ARBA00047561"/>
    </source>
</evidence>
<evidence type="ECO:0000256" key="7">
    <source>
        <dbReference type="SAM" id="MobiDB-lite"/>
    </source>
</evidence>
<accession>A0A5C5FWY9</accession>
<evidence type="ECO:0000256" key="5">
    <source>
        <dbReference type="ARBA" id="ARBA00023244"/>
    </source>
</evidence>
<feature type="domain" description="Siroheme biosynthesis protein Met8 C-terminal" evidence="9">
    <location>
        <begin position="220"/>
        <end position="287"/>
    </location>
</feature>
<organism evidence="11 12">
    <name type="scientific">Rhodotorula diobovata</name>
    <dbReference type="NCBI Taxonomy" id="5288"/>
    <lineage>
        <taxon>Eukaryota</taxon>
        <taxon>Fungi</taxon>
        <taxon>Dikarya</taxon>
        <taxon>Basidiomycota</taxon>
        <taxon>Pucciniomycotina</taxon>
        <taxon>Microbotryomycetes</taxon>
        <taxon>Sporidiobolales</taxon>
        <taxon>Sporidiobolaceae</taxon>
        <taxon>Rhodotorula</taxon>
    </lineage>
</organism>
<feature type="transmembrane region" description="Helical" evidence="8">
    <location>
        <begin position="332"/>
        <end position="354"/>
    </location>
</feature>
<dbReference type="AlphaFoldDB" id="A0A5C5FWY9"/>
<evidence type="ECO:0000256" key="8">
    <source>
        <dbReference type="SAM" id="Phobius"/>
    </source>
</evidence>
<dbReference type="GO" id="GO:0004325">
    <property type="term" value="F:ferrochelatase activity"/>
    <property type="evidence" value="ECO:0007669"/>
    <property type="project" value="InterPro"/>
</dbReference>
<dbReference type="PANTHER" id="PTHR35330">
    <property type="entry name" value="SIROHEME BIOSYNTHESIS PROTEIN MET8"/>
    <property type="match status" value="1"/>
</dbReference>
<dbReference type="OrthoDB" id="1721126at2759"/>
<dbReference type="Pfam" id="PF14824">
    <property type="entry name" value="Sirohm_synth_M"/>
    <property type="match status" value="1"/>
</dbReference>
<dbReference type="EC" id="1.3.1.76" evidence="2"/>
<dbReference type="Pfam" id="PF13241">
    <property type="entry name" value="NAD_binding_7"/>
    <property type="match status" value="1"/>
</dbReference>
<gene>
    <name evidence="11" type="ORF">DMC30DRAFT_394884</name>
</gene>
<dbReference type="InterPro" id="IPR028162">
    <property type="entry name" value="Met8_C"/>
</dbReference>
<reference evidence="11 12" key="1">
    <citation type="submission" date="2019-03" db="EMBL/GenBank/DDBJ databases">
        <title>Rhodosporidium diobovatum UCD-FST 08-225 genome sequencing, assembly, and annotation.</title>
        <authorList>
            <person name="Fakankun I.U."/>
            <person name="Fristensky B."/>
            <person name="Levin D.B."/>
        </authorList>
    </citation>
    <scope>NUCLEOTIDE SEQUENCE [LARGE SCALE GENOMIC DNA]</scope>
    <source>
        <strain evidence="11 12">UCD-FST 08-225</strain>
    </source>
</reference>
<dbReference type="SUPFAM" id="SSF75615">
    <property type="entry name" value="Siroheme synthase middle domains-like"/>
    <property type="match status" value="1"/>
</dbReference>
<dbReference type="GO" id="GO:0043115">
    <property type="term" value="F:precorrin-2 dehydrogenase activity"/>
    <property type="evidence" value="ECO:0007669"/>
    <property type="project" value="UniProtKB-EC"/>
</dbReference>
<feature type="domain" description="Siroheme synthase central" evidence="10">
    <location>
        <begin position="191"/>
        <end position="217"/>
    </location>
</feature>
<comment type="catalytic activity">
    <reaction evidence="6">
        <text>precorrin-2 + NAD(+) = sirohydrochlorin + NADH + 2 H(+)</text>
        <dbReference type="Rhea" id="RHEA:15613"/>
        <dbReference type="ChEBI" id="CHEBI:15378"/>
        <dbReference type="ChEBI" id="CHEBI:57540"/>
        <dbReference type="ChEBI" id="CHEBI:57945"/>
        <dbReference type="ChEBI" id="CHEBI:58351"/>
        <dbReference type="ChEBI" id="CHEBI:58827"/>
        <dbReference type="EC" id="1.3.1.76"/>
    </reaction>
</comment>
<feature type="compositionally biased region" description="Low complexity" evidence="7">
    <location>
        <begin position="23"/>
        <end position="32"/>
    </location>
</feature>
<sequence>MPPAPAGTVASDPLADPGPVPHPSLVSPSSVPNADAASTDPSHSSTAPYEPPQPSGSLLLAWQTKKLSILLIGGGAVAASRLYHLLCAQPARIVVLAPRDGTCDEVSWRLTSDHPEAVAGRAGIAVEWRERALEDKSIDEEIEGFDMVLTALDDAPLSRAVYTACKARRVLVNVADVPPECDFYFGSTLRRGALSVMVSTNGKGPRVAARLRRRLEKALPDNAGRAIDNVGLLRAGLRKRENGGDKETIERRMEWMIRVSDRWSLAQLGEMDDRMRDAVLEGWERGEAKGYWDVNRSKCCGLGWVASLFARAGVGRCPVDRDPDGTALKCPFVMTSTGFLLGLATAGTAAAIWARR</sequence>
<evidence type="ECO:0000256" key="1">
    <source>
        <dbReference type="ARBA" id="ARBA00005010"/>
    </source>
</evidence>
<protein>
    <recommendedName>
        <fullName evidence="2">precorrin-2 dehydrogenase</fullName>
        <ecNumber evidence="2">1.3.1.76</ecNumber>
    </recommendedName>
</protein>
<dbReference type="Gene3D" id="3.30.160.110">
    <property type="entry name" value="Siroheme synthase, domain 2"/>
    <property type="match status" value="1"/>
</dbReference>
<evidence type="ECO:0000313" key="11">
    <source>
        <dbReference type="EMBL" id="TNY21447.1"/>
    </source>
</evidence>
<dbReference type="Pfam" id="PF14823">
    <property type="entry name" value="Sirohm_synth_C"/>
    <property type="match status" value="1"/>
</dbReference>
<dbReference type="STRING" id="5288.A0A5C5FWY9"/>
<dbReference type="GO" id="GO:0019354">
    <property type="term" value="P:siroheme biosynthetic process"/>
    <property type="evidence" value="ECO:0007669"/>
    <property type="project" value="UniProtKB-UniPathway"/>
</dbReference>
<dbReference type="PANTHER" id="PTHR35330:SF1">
    <property type="entry name" value="SIROHEME BIOSYNTHESIS PROTEIN MET8"/>
    <property type="match status" value="1"/>
</dbReference>
<evidence type="ECO:0000313" key="12">
    <source>
        <dbReference type="Proteomes" id="UP000311382"/>
    </source>
</evidence>
<keyword evidence="5" id="KW-0627">Porphyrin biosynthesis</keyword>
<dbReference type="Gene3D" id="3.40.50.720">
    <property type="entry name" value="NAD(P)-binding Rossmann-like Domain"/>
    <property type="match status" value="1"/>
</dbReference>